<evidence type="ECO:0000259" key="5">
    <source>
        <dbReference type="PROSITE" id="PS51174"/>
    </source>
</evidence>
<keyword evidence="1" id="KW-1015">Disulfide bond</keyword>
<accession>A0A396HHE1</accession>
<organism evidence="6 7">
    <name type="scientific">Medicago truncatula</name>
    <name type="common">Barrel medic</name>
    <name type="synonym">Medicago tribuloides</name>
    <dbReference type="NCBI Taxonomy" id="3880"/>
    <lineage>
        <taxon>Eukaryota</taxon>
        <taxon>Viridiplantae</taxon>
        <taxon>Streptophyta</taxon>
        <taxon>Embryophyta</taxon>
        <taxon>Tracheophyta</taxon>
        <taxon>Spermatophyta</taxon>
        <taxon>Magnoliopsida</taxon>
        <taxon>eudicotyledons</taxon>
        <taxon>Gunneridae</taxon>
        <taxon>Pentapetalae</taxon>
        <taxon>rosids</taxon>
        <taxon>fabids</taxon>
        <taxon>Fabales</taxon>
        <taxon>Fabaceae</taxon>
        <taxon>Papilionoideae</taxon>
        <taxon>50 kb inversion clade</taxon>
        <taxon>NPAAA clade</taxon>
        <taxon>Hologalegina</taxon>
        <taxon>IRL clade</taxon>
        <taxon>Trifolieae</taxon>
        <taxon>Medicago</taxon>
    </lineage>
</organism>
<dbReference type="Proteomes" id="UP000265566">
    <property type="component" value="Chromosome 6"/>
</dbReference>
<dbReference type="Gramene" id="rna37464">
    <property type="protein sequence ID" value="RHN52760.1"/>
    <property type="gene ID" value="gene37464"/>
</dbReference>
<dbReference type="PROSITE" id="PS51174">
    <property type="entry name" value="BARWIN_3"/>
    <property type="match status" value="1"/>
</dbReference>
<evidence type="ECO:0000256" key="3">
    <source>
        <dbReference type="SAM" id="Phobius"/>
    </source>
</evidence>
<dbReference type="InterPro" id="IPR036908">
    <property type="entry name" value="RlpA-like_sf"/>
</dbReference>
<gene>
    <name evidence="6" type="ORF">MtrunA17_Chr6g0483971</name>
</gene>
<feature type="region of interest" description="Disordered" evidence="2">
    <location>
        <begin position="183"/>
        <end position="206"/>
    </location>
</feature>
<feature type="transmembrane region" description="Helical" evidence="3">
    <location>
        <begin position="268"/>
        <end position="289"/>
    </location>
</feature>
<dbReference type="AlphaFoldDB" id="A0A396HHE1"/>
<dbReference type="Gene3D" id="2.40.40.10">
    <property type="entry name" value="RlpA-like domain"/>
    <property type="match status" value="1"/>
</dbReference>
<feature type="chain" id="PRO_5017361851" evidence="4">
    <location>
        <begin position="23"/>
        <end position="301"/>
    </location>
</feature>
<dbReference type="GO" id="GO:0042742">
    <property type="term" value="P:defense response to bacterium"/>
    <property type="evidence" value="ECO:0007669"/>
    <property type="project" value="InterPro"/>
</dbReference>
<dbReference type="PANTHER" id="PTHR46351">
    <property type="entry name" value="WOUND-INDUCED PROTEIN WIN2"/>
    <property type="match status" value="1"/>
</dbReference>
<evidence type="ECO:0000313" key="6">
    <source>
        <dbReference type="EMBL" id="RHN52760.1"/>
    </source>
</evidence>
<feature type="domain" description="Barwin" evidence="5">
    <location>
        <begin position="23"/>
        <end position="144"/>
    </location>
</feature>
<reference evidence="7" key="1">
    <citation type="journal article" date="2018" name="Nat. Plants">
        <title>Whole-genome landscape of Medicago truncatula symbiotic genes.</title>
        <authorList>
            <person name="Pecrix Y."/>
            <person name="Staton S.E."/>
            <person name="Sallet E."/>
            <person name="Lelandais-Briere C."/>
            <person name="Moreau S."/>
            <person name="Carrere S."/>
            <person name="Blein T."/>
            <person name="Jardinaud M.F."/>
            <person name="Latrasse D."/>
            <person name="Zouine M."/>
            <person name="Zahm M."/>
            <person name="Kreplak J."/>
            <person name="Mayjonade B."/>
            <person name="Satge C."/>
            <person name="Perez M."/>
            <person name="Cauet S."/>
            <person name="Marande W."/>
            <person name="Chantry-Darmon C."/>
            <person name="Lopez-Roques C."/>
            <person name="Bouchez O."/>
            <person name="Berard A."/>
            <person name="Debelle F."/>
            <person name="Munos S."/>
            <person name="Bendahmane A."/>
            <person name="Berges H."/>
            <person name="Niebel A."/>
            <person name="Buitink J."/>
            <person name="Frugier F."/>
            <person name="Benhamed M."/>
            <person name="Crespi M."/>
            <person name="Gouzy J."/>
            <person name="Gamas P."/>
        </authorList>
    </citation>
    <scope>NUCLEOTIDE SEQUENCE [LARGE SCALE GENOMIC DNA]</scope>
    <source>
        <strain evidence="7">cv. Jemalong A17</strain>
    </source>
</reference>
<protein>
    <submittedName>
        <fullName evidence="6">Putative rlpA-like protein, double-psi beta-barrel</fullName>
    </submittedName>
</protein>
<keyword evidence="3" id="KW-0812">Transmembrane</keyword>
<dbReference type="PROSITE" id="PS00772">
    <property type="entry name" value="BARWIN_2"/>
    <property type="match status" value="1"/>
</dbReference>
<dbReference type="SUPFAM" id="SSF50685">
    <property type="entry name" value="Barwin-like endoglucanases"/>
    <property type="match status" value="1"/>
</dbReference>
<dbReference type="GO" id="GO:0004540">
    <property type="term" value="F:RNA nuclease activity"/>
    <property type="evidence" value="ECO:0007669"/>
    <property type="project" value="InterPro"/>
</dbReference>
<dbReference type="EMBL" id="PSQE01000006">
    <property type="protein sequence ID" value="RHN52760.1"/>
    <property type="molecule type" value="Genomic_DNA"/>
</dbReference>
<dbReference type="InterPro" id="IPR018226">
    <property type="entry name" value="Barwin_CS"/>
</dbReference>
<dbReference type="PROSITE" id="PS00771">
    <property type="entry name" value="BARWIN_1"/>
    <property type="match status" value="1"/>
</dbReference>
<dbReference type="PRINTS" id="PR00602">
    <property type="entry name" value="BARWIN"/>
</dbReference>
<dbReference type="InterPro" id="IPR044301">
    <property type="entry name" value="PR4"/>
</dbReference>
<dbReference type="PANTHER" id="PTHR46351:SF19">
    <property type="entry name" value="CHITINASE"/>
    <property type="match status" value="1"/>
</dbReference>
<evidence type="ECO:0000313" key="7">
    <source>
        <dbReference type="Proteomes" id="UP000265566"/>
    </source>
</evidence>
<keyword evidence="3" id="KW-0472">Membrane</keyword>
<proteinExistence type="predicted"/>
<evidence type="ECO:0000256" key="2">
    <source>
        <dbReference type="SAM" id="MobiDB-lite"/>
    </source>
</evidence>
<dbReference type="GO" id="GO:0050832">
    <property type="term" value="P:defense response to fungus"/>
    <property type="evidence" value="ECO:0007669"/>
    <property type="project" value="InterPro"/>
</dbReference>
<keyword evidence="3" id="KW-1133">Transmembrane helix</keyword>
<evidence type="ECO:0000256" key="1">
    <source>
        <dbReference type="ARBA" id="ARBA00023157"/>
    </source>
</evidence>
<evidence type="ECO:0000256" key="4">
    <source>
        <dbReference type="SAM" id="SignalP"/>
    </source>
</evidence>
<dbReference type="Pfam" id="PF00967">
    <property type="entry name" value="Barwin"/>
    <property type="match status" value="1"/>
</dbReference>
<sequence length="301" mass="32301">MSMQLFLLDKVLIFCVLALASAQSANNVKATYQSYNPHKIKWNLNTSGVFCAAQDGNKSLSWRSEFGWAAFCGHAVGKGVCGKCLNVTNKENGIIVSKIVRIVDTCTNGGLKLDIDVFQKLDSFGTGNAQGYLMVDYEFVDCDCNTKGGNCGYISTETRRQAIPRNACSPQSRGASACLKVNGSTTMRPTQTPPPTQAPTPTRTSSLLLPSPISPRLKVVCSNGTHCPNATADNSSITLSSAPAPTPTPIQHIHRATTGSDSNWKRTVVIGFGSATISALLVCIIICYFRGNLINVCIVWR</sequence>
<dbReference type="InterPro" id="IPR001153">
    <property type="entry name" value="Barwin_dom"/>
</dbReference>
<name>A0A396HHE1_MEDTR</name>
<feature type="signal peptide" evidence="4">
    <location>
        <begin position="1"/>
        <end position="22"/>
    </location>
</feature>
<keyword evidence="4" id="KW-0732">Signal</keyword>
<comment type="caution">
    <text evidence="6">The sequence shown here is derived from an EMBL/GenBank/DDBJ whole genome shotgun (WGS) entry which is preliminary data.</text>
</comment>